<name>A0ABU3T1K6_9ALTE</name>
<dbReference type="EMBL" id="JAWDIO010000002">
    <property type="protein sequence ID" value="MDU0356102.1"/>
    <property type="molecule type" value="Genomic_DNA"/>
</dbReference>
<keyword evidence="2" id="KW-1185">Reference proteome</keyword>
<dbReference type="RefSeq" id="WP_316027609.1">
    <property type="nucleotide sequence ID" value="NZ_JAWDIO010000002.1"/>
</dbReference>
<accession>A0ABU3T1K6</accession>
<evidence type="ECO:0000313" key="1">
    <source>
        <dbReference type="EMBL" id="MDU0356102.1"/>
    </source>
</evidence>
<reference evidence="1 2" key="1">
    <citation type="submission" date="2023-10" db="EMBL/GenBank/DDBJ databases">
        <title>Glaciecola aquimarina strain GGW-M5 nov., isolated from a coastal seawater.</title>
        <authorList>
            <person name="Bayburt H."/>
            <person name="Kim J.M."/>
            <person name="Choi B.J."/>
            <person name="Jeon C.O."/>
        </authorList>
    </citation>
    <scope>NUCLEOTIDE SEQUENCE [LARGE SCALE GENOMIC DNA]</scope>
    <source>
        <strain evidence="1 2">KCTC 32108</strain>
    </source>
</reference>
<dbReference type="InterPro" id="IPR010344">
    <property type="entry name" value="YbjH"/>
</dbReference>
<sequence length="692" mass="78199">MTTVGQPAQAQDAPLAWNISPLGSSLMVHGGTGLIQTPTSRMLQEGDLRVSYTDNDQYRFWSATLQLFPWLQSTVRYTDVRTRLYSQFPGFSGDQTLKDKGIDAKFRLLKESFYLPEMAVGFRDFGGTGFFESEFIGVSKRVGNFDLHLNIGWGYLGTDANITNPFCEINDDFCNRPGGFTGRGGKIDYQRFFKGSASLFGGIEYQTPWAPLRLKLEYEGNNYQRDRAGALEQDSNWNIGANYQWNNLDFSLNFQRGNTIGFGINYNFNLHSIKQIKIDEPPRALTNKPNDFAIQQVNKSRLARDLYYRAGFALDLTTSTFNQDEVTLYGQQSSYRNDQEAIERVGRITAFELPDTVKKYHIVNTLGSVPLVETVVDAEAFKTEATYQTLTPDLASSYQRQDLSKNTIEQYNPTNTSGFFTGLETFWIQTFGNPEDFYLYQGGVLVNGGYSFNGKSSVAGTIKVNLFENFDKFNFTTDSANSTLPRVRSNAREYVSNQDVTLENLFLHWNDRIAPNLYAQAYGGYLEAMFAGVGAELLYRPVDSNLAFGFDLNYVRQRSYENDFDLFDYKVVTGHANIYWQPAFLPDTQLTFNIGQYLAKDKGVTIDFAKRFDSGIVIGAYAALTNVSAEEYGEGSFTKGFYLSIPFDLFSLKPAKGQGRIPWVPIARDGGQSLIRPIMLYNTTQERSPFFK</sequence>
<comment type="caution">
    <text evidence="1">The sequence shown here is derived from an EMBL/GenBank/DDBJ whole genome shotgun (WGS) entry which is preliminary data.</text>
</comment>
<dbReference type="Proteomes" id="UP001247805">
    <property type="component" value="Unassembled WGS sequence"/>
</dbReference>
<organism evidence="1 2">
    <name type="scientific">Paraglaciecola aquimarina</name>
    <dbReference type="NCBI Taxonomy" id="1235557"/>
    <lineage>
        <taxon>Bacteria</taxon>
        <taxon>Pseudomonadati</taxon>
        <taxon>Pseudomonadota</taxon>
        <taxon>Gammaproteobacteria</taxon>
        <taxon>Alteromonadales</taxon>
        <taxon>Alteromonadaceae</taxon>
        <taxon>Paraglaciecola</taxon>
    </lineage>
</organism>
<gene>
    <name evidence="1" type="ORF">RS130_21385</name>
</gene>
<evidence type="ECO:0000313" key="2">
    <source>
        <dbReference type="Proteomes" id="UP001247805"/>
    </source>
</evidence>
<dbReference type="Pfam" id="PF06082">
    <property type="entry name" value="YjbH"/>
    <property type="match status" value="1"/>
</dbReference>
<proteinExistence type="predicted"/>
<protein>
    <submittedName>
        <fullName evidence="1">YjbH domain-containing protein</fullName>
    </submittedName>
</protein>